<organism evidence="13 14">
    <name type="scientific">Candidatus Thalassospirochaeta sargassi</name>
    <dbReference type="NCBI Taxonomy" id="3119039"/>
    <lineage>
        <taxon>Bacteria</taxon>
        <taxon>Pseudomonadati</taxon>
        <taxon>Spirochaetota</taxon>
        <taxon>Spirochaetia</taxon>
        <taxon>Spirochaetales</taxon>
        <taxon>Spirochaetaceae</taxon>
        <taxon>Candidatus Thalassospirochaeta</taxon>
    </lineage>
</organism>
<dbReference type="SUPFAM" id="SSF52374">
    <property type="entry name" value="Nucleotidylyl transferase"/>
    <property type="match status" value="1"/>
</dbReference>
<dbReference type="Pfam" id="PF01467">
    <property type="entry name" value="CTP_transf_like"/>
    <property type="match status" value="1"/>
</dbReference>
<gene>
    <name evidence="11 13" type="primary">nadD</name>
    <name evidence="13" type="ORF">PQJ61_09765</name>
</gene>
<proteinExistence type="inferred from homology"/>
<evidence type="ECO:0000256" key="8">
    <source>
        <dbReference type="ARBA" id="ARBA00022840"/>
    </source>
</evidence>
<keyword evidence="7 11" id="KW-0547">Nucleotide-binding</keyword>
<dbReference type="NCBIfam" id="TIGR00125">
    <property type="entry name" value="cyt_tran_rel"/>
    <property type="match status" value="1"/>
</dbReference>
<comment type="similarity">
    <text evidence="3 11">Belongs to the NadD family.</text>
</comment>
<dbReference type="AlphaFoldDB" id="A0AAJ1IFI7"/>
<keyword evidence="9 11" id="KW-0520">NAD</keyword>
<dbReference type="CDD" id="cd02165">
    <property type="entry name" value="NMNAT"/>
    <property type="match status" value="1"/>
</dbReference>
<evidence type="ECO:0000313" key="14">
    <source>
        <dbReference type="Proteomes" id="UP001221217"/>
    </source>
</evidence>
<name>A0AAJ1IFI7_9SPIO</name>
<protein>
    <recommendedName>
        <fullName evidence="11">Probable nicotinate-nucleotide adenylyltransferase</fullName>
        <ecNumber evidence="11">2.7.7.18</ecNumber>
    </recommendedName>
    <alternativeName>
        <fullName evidence="11">Deamido-NAD(+) diphosphorylase</fullName>
    </alternativeName>
    <alternativeName>
        <fullName evidence="11">Deamido-NAD(+) pyrophosphorylase</fullName>
    </alternativeName>
    <alternativeName>
        <fullName evidence="11">Nicotinate mononucleotide adenylyltransferase</fullName>
        <shortName evidence="11">NaMN adenylyltransferase</shortName>
    </alternativeName>
</protein>
<accession>A0AAJ1IFI7</accession>
<dbReference type="GO" id="GO:0009435">
    <property type="term" value="P:NAD+ biosynthetic process"/>
    <property type="evidence" value="ECO:0007669"/>
    <property type="project" value="UniProtKB-UniRule"/>
</dbReference>
<dbReference type="EC" id="2.7.7.18" evidence="11"/>
<keyword evidence="5 11" id="KW-0808">Transferase</keyword>
<dbReference type="Gene3D" id="3.40.50.620">
    <property type="entry name" value="HUPs"/>
    <property type="match status" value="1"/>
</dbReference>
<dbReference type="InterPro" id="IPR005248">
    <property type="entry name" value="NadD/NMNAT"/>
</dbReference>
<dbReference type="NCBIfam" id="TIGR00482">
    <property type="entry name" value="nicotinate (nicotinamide) nucleotide adenylyltransferase"/>
    <property type="match status" value="1"/>
</dbReference>
<evidence type="ECO:0000256" key="7">
    <source>
        <dbReference type="ARBA" id="ARBA00022741"/>
    </source>
</evidence>
<dbReference type="GO" id="GO:0004515">
    <property type="term" value="F:nicotinate-nucleotide adenylyltransferase activity"/>
    <property type="evidence" value="ECO:0007669"/>
    <property type="project" value="UniProtKB-UniRule"/>
</dbReference>
<dbReference type="PANTHER" id="PTHR39321:SF3">
    <property type="entry name" value="PHOSPHOPANTETHEINE ADENYLYLTRANSFERASE"/>
    <property type="match status" value="1"/>
</dbReference>
<dbReference type="InterPro" id="IPR014729">
    <property type="entry name" value="Rossmann-like_a/b/a_fold"/>
</dbReference>
<keyword evidence="4 11" id="KW-0662">Pyridine nucleotide biosynthesis</keyword>
<evidence type="ECO:0000256" key="11">
    <source>
        <dbReference type="HAMAP-Rule" id="MF_00244"/>
    </source>
</evidence>
<evidence type="ECO:0000256" key="3">
    <source>
        <dbReference type="ARBA" id="ARBA00009014"/>
    </source>
</evidence>
<dbReference type="GO" id="GO:0005524">
    <property type="term" value="F:ATP binding"/>
    <property type="evidence" value="ECO:0007669"/>
    <property type="project" value="UniProtKB-KW"/>
</dbReference>
<evidence type="ECO:0000256" key="1">
    <source>
        <dbReference type="ARBA" id="ARBA00002324"/>
    </source>
</evidence>
<evidence type="ECO:0000256" key="5">
    <source>
        <dbReference type="ARBA" id="ARBA00022679"/>
    </source>
</evidence>
<evidence type="ECO:0000313" key="13">
    <source>
        <dbReference type="EMBL" id="MDC7227037.1"/>
    </source>
</evidence>
<evidence type="ECO:0000256" key="9">
    <source>
        <dbReference type="ARBA" id="ARBA00023027"/>
    </source>
</evidence>
<evidence type="ECO:0000256" key="2">
    <source>
        <dbReference type="ARBA" id="ARBA00005019"/>
    </source>
</evidence>
<evidence type="ECO:0000256" key="4">
    <source>
        <dbReference type="ARBA" id="ARBA00022642"/>
    </source>
</evidence>
<comment type="caution">
    <text evidence="13">The sequence shown here is derived from an EMBL/GenBank/DDBJ whole genome shotgun (WGS) entry which is preliminary data.</text>
</comment>
<comment type="pathway">
    <text evidence="2 11">Cofactor biosynthesis; NAD(+) biosynthesis; deamido-NAD(+) from nicotinate D-ribonucleotide: step 1/1.</text>
</comment>
<keyword evidence="8 11" id="KW-0067">ATP-binding</keyword>
<dbReference type="HAMAP" id="MF_00244">
    <property type="entry name" value="NaMN_adenylyltr"/>
    <property type="match status" value="1"/>
</dbReference>
<feature type="domain" description="Cytidyltransferase-like" evidence="12">
    <location>
        <begin position="9"/>
        <end position="165"/>
    </location>
</feature>
<evidence type="ECO:0000256" key="10">
    <source>
        <dbReference type="ARBA" id="ARBA00048721"/>
    </source>
</evidence>
<comment type="function">
    <text evidence="1 11">Catalyzes the reversible adenylation of nicotinate mononucleotide (NaMN) to nicotinic acid adenine dinucleotide (NaAD).</text>
</comment>
<keyword evidence="6 11" id="KW-0548">Nucleotidyltransferase</keyword>
<dbReference type="PANTHER" id="PTHR39321">
    <property type="entry name" value="NICOTINATE-NUCLEOTIDE ADENYLYLTRANSFERASE-RELATED"/>
    <property type="match status" value="1"/>
</dbReference>
<dbReference type="InterPro" id="IPR004821">
    <property type="entry name" value="Cyt_trans-like"/>
</dbReference>
<sequence>MQTDIDTVIMGGTFNPVHIGHLHLAEEVRHTFNPKRIFLVPAFISAHKQGDPVISARHRLEMLRIACSESVFEIETCEIERKGVSYSIDTLRYIKEKYGLKTKPGLIIGDDLVKGFKDWKNASAVAEEANLILGCRQSDDEVFAYRHLKIDNLIIDISSSEIRKRIAEGRAFRYLIPAGVYDYIVRNKLYGEG</sequence>
<evidence type="ECO:0000259" key="12">
    <source>
        <dbReference type="Pfam" id="PF01467"/>
    </source>
</evidence>
<dbReference type="Proteomes" id="UP001221217">
    <property type="component" value="Unassembled WGS sequence"/>
</dbReference>
<evidence type="ECO:0000256" key="6">
    <source>
        <dbReference type="ARBA" id="ARBA00022695"/>
    </source>
</evidence>
<dbReference type="EMBL" id="JAQQAL010000022">
    <property type="protein sequence ID" value="MDC7227037.1"/>
    <property type="molecule type" value="Genomic_DNA"/>
</dbReference>
<comment type="catalytic activity">
    <reaction evidence="10 11">
        <text>nicotinate beta-D-ribonucleotide + ATP + H(+) = deamido-NAD(+) + diphosphate</text>
        <dbReference type="Rhea" id="RHEA:22860"/>
        <dbReference type="ChEBI" id="CHEBI:15378"/>
        <dbReference type="ChEBI" id="CHEBI:30616"/>
        <dbReference type="ChEBI" id="CHEBI:33019"/>
        <dbReference type="ChEBI" id="CHEBI:57502"/>
        <dbReference type="ChEBI" id="CHEBI:58437"/>
        <dbReference type="EC" id="2.7.7.18"/>
    </reaction>
</comment>
<reference evidence="13 14" key="1">
    <citation type="submission" date="2022-12" db="EMBL/GenBank/DDBJ databases">
        <title>Metagenome assembled genome from gulf of manar.</title>
        <authorList>
            <person name="Kohli P."/>
            <person name="Pk S."/>
            <person name="Venkata Ramana C."/>
            <person name="Sasikala C."/>
        </authorList>
    </citation>
    <scope>NUCLEOTIDE SEQUENCE [LARGE SCALE GENOMIC DNA]</scope>
    <source>
        <strain evidence="13">JB008</strain>
    </source>
</reference>